<evidence type="ECO:0000313" key="9">
    <source>
        <dbReference type="EMBL" id="MQW36328.1"/>
    </source>
</evidence>
<dbReference type="Pfam" id="PF02782">
    <property type="entry name" value="FGGY_C"/>
    <property type="match status" value="1"/>
</dbReference>
<keyword evidence="2" id="KW-0547">Nucleotide-binding</keyword>
<evidence type="ECO:0000256" key="3">
    <source>
        <dbReference type="ARBA" id="ARBA00022777"/>
    </source>
</evidence>
<dbReference type="InterPro" id="IPR018484">
    <property type="entry name" value="FGGY_N"/>
</dbReference>
<dbReference type="CDD" id="cd07781">
    <property type="entry name" value="ASKHA_NBD_FGGY_L-RBK"/>
    <property type="match status" value="1"/>
</dbReference>
<gene>
    <name evidence="9" type="ORF">GHK53_27040</name>
</gene>
<keyword evidence="1" id="KW-0808">Transferase</keyword>
<dbReference type="InterPro" id="IPR018485">
    <property type="entry name" value="FGGY_C"/>
</dbReference>
<evidence type="ECO:0000256" key="4">
    <source>
        <dbReference type="ARBA" id="ARBA00022840"/>
    </source>
</evidence>
<dbReference type="AlphaFoldDB" id="A0AAW9TWM4"/>
<dbReference type="InterPro" id="IPR043129">
    <property type="entry name" value="ATPase_NBD"/>
</dbReference>
<dbReference type="GO" id="GO:0019569">
    <property type="term" value="P:L-arabinose catabolic process to D-xylulose 5-phosphate"/>
    <property type="evidence" value="ECO:0007669"/>
    <property type="project" value="InterPro"/>
</dbReference>
<evidence type="ECO:0000256" key="1">
    <source>
        <dbReference type="ARBA" id="ARBA00022679"/>
    </source>
</evidence>
<evidence type="ECO:0000256" key="6">
    <source>
        <dbReference type="ARBA" id="ARBA00023277"/>
    </source>
</evidence>
<dbReference type="GO" id="GO:0005524">
    <property type="term" value="F:ATP binding"/>
    <property type="evidence" value="ECO:0007669"/>
    <property type="project" value="UniProtKB-KW"/>
</dbReference>
<evidence type="ECO:0000259" key="8">
    <source>
        <dbReference type="Pfam" id="PF02782"/>
    </source>
</evidence>
<proteinExistence type="predicted"/>
<dbReference type="RefSeq" id="WP_014527068.1">
    <property type="nucleotide sequence ID" value="NZ_CP021806.1"/>
</dbReference>
<dbReference type="InterPro" id="IPR000577">
    <property type="entry name" value="Carb_kinase_FGGY"/>
</dbReference>
<keyword evidence="3 9" id="KW-0418">Kinase</keyword>
<dbReference type="EMBL" id="WISR01000218">
    <property type="protein sequence ID" value="MQW36328.1"/>
    <property type="molecule type" value="Genomic_DNA"/>
</dbReference>
<organism evidence="9 10">
    <name type="scientific">Rhizobium meliloti</name>
    <name type="common">Ensifer meliloti</name>
    <name type="synonym">Sinorhizobium meliloti</name>
    <dbReference type="NCBI Taxonomy" id="382"/>
    <lineage>
        <taxon>Bacteria</taxon>
        <taxon>Pseudomonadati</taxon>
        <taxon>Pseudomonadota</taxon>
        <taxon>Alphaproteobacteria</taxon>
        <taxon>Hyphomicrobiales</taxon>
        <taxon>Rhizobiaceae</taxon>
        <taxon>Sinorhizobium/Ensifer group</taxon>
        <taxon>Sinorhizobium</taxon>
    </lineage>
</organism>
<sequence>MVAVLSLDFGTGGARAAIFDTQTNHIVARGEAPYKTQHLPPNRAEQNPEDWMTALVSLVPDVVAKAGSPDIAAVCVATFASTVVLCDRSGKPIAPAVLWMDARAADEAAFTETVDHPILADSGGSDAVEWLVPKAMWFARRKPDLWARTEVICEALDFVNHRLTGVWAGSLMNATCKWNYDSRNRKFCEDLYALLGVPDLGAKLPQRIVDIGDVVAPMLPEMARTLGIPGNPVVVQGGIDAHMGTFGADAVTPGSMLFIGGTSNVHLTQVPDDGRNIRGVWGPYPNALTPGLRMIEGGQVSAGSILQWLSNTIFGLDDAGFRSLCAAADAIEPDSTGLLALDYWMGNRTPYRDARLRGAFLGLSLSHDRASIYRAAVTAVALGAANVVFDLEKQGVAIDRIVMSGGIMKNRLWLEATIDAIGKPVELALDDNLSLHGGAVACTVALGLFPDLTTAAHALRAPVVKRAPDFNRHRQYLAMLADYREATDVLTPVFHRLSGNVESTRTERV</sequence>
<dbReference type="PIRSF" id="PIRSF000538">
    <property type="entry name" value="GlpK"/>
    <property type="match status" value="1"/>
</dbReference>
<feature type="domain" description="Carbohydrate kinase FGGY C-terminal" evidence="8">
    <location>
        <begin position="258"/>
        <end position="445"/>
    </location>
</feature>
<dbReference type="Gene3D" id="3.30.420.40">
    <property type="match status" value="2"/>
</dbReference>
<dbReference type="GO" id="GO:0019150">
    <property type="term" value="F:D-ribulokinase activity"/>
    <property type="evidence" value="ECO:0007669"/>
    <property type="project" value="TreeGrafter"/>
</dbReference>
<accession>A0AAW9TWM4</accession>
<dbReference type="SUPFAM" id="SSF53067">
    <property type="entry name" value="Actin-like ATPase domain"/>
    <property type="match status" value="2"/>
</dbReference>
<dbReference type="PANTHER" id="PTHR43435">
    <property type="entry name" value="RIBULOKINASE"/>
    <property type="match status" value="1"/>
</dbReference>
<evidence type="ECO:0000256" key="5">
    <source>
        <dbReference type="ARBA" id="ARBA00022935"/>
    </source>
</evidence>
<dbReference type="GO" id="GO:0005737">
    <property type="term" value="C:cytoplasm"/>
    <property type="evidence" value="ECO:0007669"/>
    <property type="project" value="TreeGrafter"/>
</dbReference>
<dbReference type="InterPro" id="IPR005929">
    <property type="entry name" value="Ribulokinase"/>
</dbReference>
<evidence type="ECO:0000313" key="10">
    <source>
        <dbReference type="Proteomes" id="UP000429484"/>
    </source>
</evidence>
<evidence type="ECO:0000259" key="7">
    <source>
        <dbReference type="Pfam" id="PF00370"/>
    </source>
</evidence>
<dbReference type="PANTHER" id="PTHR43435:SF4">
    <property type="entry name" value="FGGY CARBOHYDRATE KINASE DOMAIN-CONTAINING PROTEIN"/>
    <property type="match status" value="1"/>
</dbReference>
<reference evidence="9 10" key="1">
    <citation type="journal article" date="2013" name="Genome Biol.">
        <title>Comparative genomics of the core and accessory genomes of 48 Sinorhizobium strains comprising five genospecies.</title>
        <authorList>
            <person name="Sugawara M."/>
            <person name="Epstein B."/>
            <person name="Badgley B.D."/>
            <person name="Unno T."/>
            <person name="Xu L."/>
            <person name="Reese J."/>
            <person name="Gyaneshwar P."/>
            <person name="Denny R."/>
            <person name="Mudge J."/>
            <person name="Bharti A.K."/>
            <person name="Farmer A.D."/>
            <person name="May G.D."/>
            <person name="Woodward J.E."/>
            <person name="Medigue C."/>
            <person name="Vallenet D."/>
            <person name="Lajus A."/>
            <person name="Rouy Z."/>
            <person name="Martinez-Vaz B."/>
            <person name="Tiffin P."/>
            <person name="Young N.D."/>
            <person name="Sadowsky M.J."/>
        </authorList>
    </citation>
    <scope>NUCLEOTIDE SEQUENCE [LARGE SCALE GENOMIC DNA]</scope>
    <source>
        <strain evidence="9 10">N6B1</strain>
    </source>
</reference>
<keyword evidence="6" id="KW-0119">Carbohydrate metabolism</keyword>
<dbReference type="Proteomes" id="UP000429484">
    <property type="component" value="Unassembled WGS sequence"/>
</dbReference>
<comment type="caution">
    <text evidence="9">The sequence shown here is derived from an EMBL/GenBank/DDBJ whole genome shotgun (WGS) entry which is preliminary data.</text>
</comment>
<protein>
    <submittedName>
        <fullName evidence="9">Sugar kinase</fullName>
    </submittedName>
</protein>
<evidence type="ECO:0000256" key="2">
    <source>
        <dbReference type="ARBA" id="ARBA00022741"/>
    </source>
</evidence>
<feature type="domain" description="Carbohydrate kinase FGGY N-terminal" evidence="7">
    <location>
        <begin position="4"/>
        <end position="247"/>
    </location>
</feature>
<dbReference type="GO" id="GO:0008741">
    <property type="term" value="F:ribulokinase activity"/>
    <property type="evidence" value="ECO:0007669"/>
    <property type="project" value="InterPro"/>
</dbReference>
<keyword evidence="4" id="KW-0067">ATP-binding</keyword>
<dbReference type="Pfam" id="PF00370">
    <property type="entry name" value="FGGY_N"/>
    <property type="match status" value="1"/>
</dbReference>
<keyword evidence="5" id="KW-0054">Arabinose catabolism</keyword>
<name>A0AAW9TWM4_RHIML</name>